<protein>
    <recommendedName>
        <fullName evidence="2 5">peptidylprolyl isomerase</fullName>
        <ecNumber evidence="2 5">5.2.1.8</ecNumber>
    </recommendedName>
</protein>
<comment type="catalytic activity">
    <reaction evidence="1 5">
        <text>[protein]-peptidylproline (omega=180) = [protein]-peptidylproline (omega=0)</text>
        <dbReference type="Rhea" id="RHEA:16237"/>
        <dbReference type="Rhea" id="RHEA-COMP:10747"/>
        <dbReference type="Rhea" id="RHEA-COMP:10748"/>
        <dbReference type="ChEBI" id="CHEBI:83833"/>
        <dbReference type="ChEBI" id="CHEBI:83834"/>
        <dbReference type="EC" id="5.2.1.8"/>
    </reaction>
</comment>
<dbReference type="GO" id="GO:0005737">
    <property type="term" value="C:cytoplasm"/>
    <property type="evidence" value="ECO:0007669"/>
    <property type="project" value="TreeGrafter"/>
</dbReference>
<accession>A0A7S3AKN3</accession>
<dbReference type="EC" id="5.2.1.8" evidence="2 5"/>
<dbReference type="InterPro" id="IPR046357">
    <property type="entry name" value="PPIase_dom_sf"/>
</dbReference>
<evidence type="ECO:0000256" key="5">
    <source>
        <dbReference type="PROSITE-ProRule" id="PRU00277"/>
    </source>
</evidence>
<feature type="signal peptide" evidence="6">
    <location>
        <begin position="1"/>
        <end position="20"/>
    </location>
</feature>
<dbReference type="PANTHER" id="PTHR10516:SF443">
    <property type="entry name" value="FK506-BINDING PROTEIN 59-RELATED"/>
    <property type="match status" value="1"/>
</dbReference>
<gene>
    <name evidence="8" type="ORF">HERI1096_LOCUS6086</name>
</gene>
<dbReference type="Pfam" id="PF00254">
    <property type="entry name" value="FKBP_C"/>
    <property type="match status" value="1"/>
</dbReference>
<evidence type="ECO:0000256" key="2">
    <source>
        <dbReference type="ARBA" id="ARBA00013194"/>
    </source>
</evidence>
<dbReference type="PROSITE" id="PS50059">
    <property type="entry name" value="FKBP_PPIASE"/>
    <property type="match status" value="1"/>
</dbReference>
<keyword evidence="6" id="KW-0732">Signal</keyword>
<evidence type="ECO:0000256" key="3">
    <source>
        <dbReference type="ARBA" id="ARBA00023110"/>
    </source>
</evidence>
<organism evidence="8">
    <name type="scientific">Haptolina ericina</name>
    <dbReference type="NCBI Taxonomy" id="156174"/>
    <lineage>
        <taxon>Eukaryota</taxon>
        <taxon>Haptista</taxon>
        <taxon>Haptophyta</taxon>
        <taxon>Prymnesiophyceae</taxon>
        <taxon>Prymnesiales</taxon>
        <taxon>Prymnesiaceae</taxon>
        <taxon>Haptolina</taxon>
    </lineage>
</organism>
<dbReference type="InterPro" id="IPR001179">
    <property type="entry name" value="PPIase_FKBP_dom"/>
</dbReference>
<feature type="chain" id="PRO_5031102637" description="peptidylprolyl isomerase" evidence="6">
    <location>
        <begin position="21"/>
        <end position="161"/>
    </location>
</feature>
<evidence type="ECO:0000256" key="6">
    <source>
        <dbReference type="SAM" id="SignalP"/>
    </source>
</evidence>
<keyword evidence="3 5" id="KW-0697">Rotamase</keyword>
<evidence type="ECO:0000259" key="7">
    <source>
        <dbReference type="PROSITE" id="PS50059"/>
    </source>
</evidence>
<dbReference type="SUPFAM" id="SSF54534">
    <property type="entry name" value="FKBP-like"/>
    <property type="match status" value="1"/>
</dbReference>
<keyword evidence="4 5" id="KW-0413">Isomerase</keyword>
<proteinExistence type="predicted"/>
<evidence type="ECO:0000256" key="1">
    <source>
        <dbReference type="ARBA" id="ARBA00000971"/>
    </source>
</evidence>
<sequence>MLRLGVTKLLSLAVLQRSSGLLLSSMPLRHTALQRAAAIRVRSIMSTPIPGFGTTFTILKPGDGAAVVKGATVTVHATGVVQETGKKFWSTKDPDQQPFTYTAGVGSVITGWDQGLLGMKLREERKLVIPADEGYGKQGFPAWGIPAGGTLEFTLEVLSIE</sequence>
<dbReference type="InterPro" id="IPR050689">
    <property type="entry name" value="FKBP-type_PPIase"/>
</dbReference>
<dbReference type="GO" id="GO:0003755">
    <property type="term" value="F:peptidyl-prolyl cis-trans isomerase activity"/>
    <property type="evidence" value="ECO:0007669"/>
    <property type="project" value="UniProtKB-KW"/>
</dbReference>
<dbReference type="AlphaFoldDB" id="A0A7S3AKN3"/>
<reference evidence="8" key="1">
    <citation type="submission" date="2021-01" db="EMBL/GenBank/DDBJ databases">
        <authorList>
            <person name="Corre E."/>
            <person name="Pelletier E."/>
            <person name="Niang G."/>
            <person name="Scheremetjew M."/>
            <person name="Finn R."/>
            <person name="Kale V."/>
            <person name="Holt S."/>
            <person name="Cochrane G."/>
            <person name="Meng A."/>
            <person name="Brown T."/>
            <person name="Cohen L."/>
        </authorList>
    </citation>
    <scope>NUCLEOTIDE SEQUENCE</scope>
    <source>
        <strain evidence="8">CCMP281</strain>
    </source>
</reference>
<feature type="domain" description="PPIase FKBP-type" evidence="7">
    <location>
        <begin position="70"/>
        <end position="161"/>
    </location>
</feature>
<evidence type="ECO:0000256" key="4">
    <source>
        <dbReference type="ARBA" id="ARBA00023235"/>
    </source>
</evidence>
<dbReference type="PANTHER" id="PTHR10516">
    <property type="entry name" value="PEPTIDYL-PROLYL CIS-TRANS ISOMERASE"/>
    <property type="match status" value="1"/>
</dbReference>
<dbReference type="Gene3D" id="3.10.50.40">
    <property type="match status" value="1"/>
</dbReference>
<evidence type="ECO:0000313" key="8">
    <source>
        <dbReference type="EMBL" id="CAE0105428.1"/>
    </source>
</evidence>
<dbReference type="EMBL" id="HBHX01010969">
    <property type="protein sequence ID" value="CAE0105428.1"/>
    <property type="molecule type" value="Transcribed_RNA"/>
</dbReference>
<name>A0A7S3AKN3_9EUKA</name>